<evidence type="ECO:0000256" key="1">
    <source>
        <dbReference type="ARBA" id="ARBA00005190"/>
    </source>
</evidence>
<dbReference type="PANTHER" id="PTHR10196">
    <property type="entry name" value="SUGAR KINASE"/>
    <property type="match status" value="1"/>
</dbReference>
<dbReference type="PIRSF" id="PIRSF000538">
    <property type="entry name" value="GlpK"/>
    <property type="match status" value="1"/>
</dbReference>
<dbReference type="InterPro" id="IPR005999">
    <property type="entry name" value="Glycerol_kin"/>
</dbReference>
<comment type="pathway">
    <text evidence="1">Polyol metabolism; glycerol degradation via glycerol kinase pathway; sn-glycerol 3-phosphate from glycerol: step 1/1.</text>
</comment>
<proteinExistence type="inferred from homology"/>
<organism evidence="13 14">
    <name type="scientific">Cristinia sonorae</name>
    <dbReference type="NCBI Taxonomy" id="1940300"/>
    <lineage>
        <taxon>Eukaryota</taxon>
        <taxon>Fungi</taxon>
        <taxon>Dikarya</taxon>
        <taxon>Basidiomycota</taxon>
        <taxon>Agaricomycotina</taxon>
        <taxon>Agaricomycetes</taxon>
        <taxon>Agaricomycetidae</taxon>
        <taxon>Agaricales</taxon>
        <taxon>Pleurotineae</taxon>
        <taxon>Stephanosporaceae</taxon>
        <taxon>Cristinia</taxon>
    </lineage>
</organism>
<reference evidence="13" key="1">
    <citation type="journal article" date="2021" name="New Phytol.">
        <title>Evolutionary innovations through gain and loss of genes in the ectomycorrhizal Boletales.</title>
        <authorList>
            <person name="Wu G."/>
            <person name="Miyauchi S."/>
            <person name="Morin E."/>
            <person name="Kuo A."/>
            <person name="Drula E."/>
            <person name="Varga T."/>
            <person name="Kohler A."/>
            <person name="Feng B."/>
            <person name="Cao Y."/>
            <person name="Lipzen A."/>
            <person name="Daum C."/>
            <person name="Hundley H."/>
            <person name="Pangilinan J."/>
            <person name="Johnson J."/>
            <person name="Barry K."/>
            <person name="LaButti K."/>
            <person name="Ng V."/>
            <person name="Ahrendt S."/>
            <person name="Min B."/>
            <person name="Choi I.G."/>
            <person name="Park H."/>
            <person name="Plett J.M."/>
            <person name="Magnuson J."/>
            <person name="Spatafora J.W."/>
            <person name="Nagy L.G."/>
            <person name="Henrissat B."/>
            <person name="Grigoriev I.V."/>
            <person name="Yang Z.L."/>
            <person name="Xu J."/>
            <person name="Martin F.M."/>
        </authorList>
    </citation>
    <scope>NUCLEOTIDE SEQUENCE</scope>
    <source>
        <strain evidence="13">KKN 215</strain>
    </source>
</reference>
<comment type="similarity">
    <text evidence="2 10">Belongs to the FGGY kinase family.</text>
</comment>
<gene>
    <name evidence="13" type="ORF">BXZ70DRAFT_888660</name>
</gene>
<dbReference type="Pfam" id="PF00370">
    <property type="entry name" value="FGGY_N"/>
    <property type="match status" value="1"/>
</dbReference>
<evidence type="ECO:0000256" key="7">
    <source>
        <dbReference type="ARBA" id="ARBA00022798"/>
    </source>
</evidence>
<dbReference type="NCBIfam" id="NF000756">
    <property type="entry name" value="PRK00047.1"/>
    <property type="match status" value="1"/>
</dbReference>
<dbReference type="Gene3D" id="3.30.420.40">
    <property type="match status" value="2"/>
</dbReference>
<dbReference type="UniPathway" id="UPA00618">
    <property type="reaction ID" value="UER00672"/>
</dbReference>
<keyword evidence="14" id="KW-1185">Reference proteome</keyword>
<dbReference type="CDD" id="cd07792">
    <property type="entry name" value="ASKHA_NBD_FGGY_GK1-3-like"/>
    <property type="match status" value="1"/>
</dbReference>
<dbReference type="InterPro" id="IPR018484">
    <property type="entry name" value="FGGY_N"/>
</dbReference>
<dbReference type="FunFam" id="3.30.420.40:FF:000108">
    <property type="entry name" value="Glycerol kinase, glycosomal"/>
    <property type="match status" value="1"/>
</dbReference>
<dbReference type="GO" id="GO:0046167">
    <property type="term" value="P:glycerol-3-phosphate biosynthetic process"/>
    <property type="evidence" value="ECO:0007669"/>
    <property type="project" value="TreeGrafter"/>
</dbReference>
<keyword evidence="7" id="KW-0319">Glycerol metabolism</keyword>
<evidence type="ECO:0000256" key="5">
    <source>
        <dbReference type="ARBA" id="ARBA00022741"/>
    </source>
</evidence>
<comment type="caution">
    <text evidence="13">The sequence shown here is derived from an EMBL/GenBank/DDBJ whole genome shotgun (WGS) entry which is preliminary data.</text>
</comment>
<evidence type="ECO:0000256" key="3">
    <source>
        <dbReference type="ARBA" id="ARBA00012099"/>
    </source>
</evidence>
<dbReference type="SUPFAM" id="SSF53067">
    <property type="entry name" value="Actin-like ATPase domain"/>
    <property type="match status" value="2"/>
</dbReference>
<dbReference type="PANTHER" id="PTHR10196:SF69">
    <property type="entry name" value="GLYCEROL KINASE"/>
    <property type="match status" value="1"/>
</dbReference>
<dbReference type="GO" id="GO:0004370">
    <property type="term" value="F:glycerol kinase activity"/>
    <property type="evidence" value="ECO:0007669"/>
    <property type="project" value="UniProtKB-EC"/>
</dbReference>
<dbReference type="InterPro" id="IPR018483">
    <property type="entry name" value="Carb_kinase_FGGY_CS"/>
</dbReference>
<dbReference type="AlphaFoldDB" id="A0A8K0XSK1"/>
<evidence type="ECO:0000256" key="2">
    <source>
        <dbReference type="ARBA" id="ARBA00009156"/>
    </source>
</evidence>
<keyword evidence="5" id="KW-0547">Nucleotide-binding</keyword>
<accession>A0A8K0XSK1</accession>
<dbReference type="PROSITE" id="PS00933">
    <property type="entry name" value="FGGY_KINASES_1"/>
    <property type="match status" value="1"/>
</dbReference>
<evidence type="ECO:0000313" key="14">
    <source>
        <dbReference type="Proteomes" id="UP000813824"/>
    </source>
</evidence>
<dbReference type="InterPro" id="IPR018485">
    <property type="entry name" value="FGGY_C"/>
</dbReference>
<protein>
    <recommendedName>
        <fullName evidence="3">glycerol kinase</fullName>
        <ecNumber evidence="3">2.7.1.30</ecNumber>
    </recommendedName>
    <alternativeName>
        <fullName evidence="9">ATP:glycerol 3-phosphotransferase</fullName>
    </alternativeName>
</protein>
<keyword evidence="8" id="KW-0067">ATP-binding</keyword>
<sequence length="531" mass="58042">MSSSLRHGEFVGSLDCGTTSTRFIIFDRYANIVAQRQIEFPQYYPQPGWHEHDADEMMETCDACIEGAIEELESAGWAKQSVKVIGVTNQRETTVVWSRKTGKPLSRAIVWDDARTRGLVAHHEKKLAEEGIEVDGKVEKGPSAIRKITGLPLSTYFSALKVRWMIDHWDAVRKAHDEDDLCLGTVESWIVFRLTGGGTTGLHISEVSNASRTLLMNLQKLEWDPSLLKFFGLRSSILPKIVPSSHVYGKIAYGALNGVPIGGLVGDQQGALVGNKCFKRGETKCTFGTGAFLLFNTGTDIVESTHGLLSTVAYQDGESGKPVYCLEGSIAVAGSAIKWLRDSMSMIHSAQEVNALATKYPDSGGVYFVTAFSGLLAPYWDPTAAGMIIGITSYTTPAHIARATLEANAFNTRAVLESMQLDSGEQLKDVKVDGGMTNGDAVMEILADLGGFEVVRPEMRESTALGSAILAGAAIRLFGWDLSKPETFHEVNTAGNVVFKPKITVEDREKRWKGWQRAVEKARGWQDPDSE</sequence>
<evidence type="ECO:0000259" key="12">
    <source>
        <dbReference type="Pfam" id="PF02782"/>
    </source>
</evidence>
<dbReference type="FunFam" id="3.30.420.40:FF:000086">
    <property type="entry name" value="Glycerol kinase"/>
    <property type="match status" value="1"/>
</dbReference>
<evidence type="ECO:0000313" key="13">
    <source>
        <dbReference type="EMBL" id="KAH8103848.1"/>
    </source>
</evidence>
<dbReference type="NCBIfam" id="TIGR01311">
    <property type="entry name" value="glycerol_kin"/>
    <property type="match status" value="1"/>
</dbReference>
<dbReference type="InterPro" id="IPR042018">
    <property type="entry name" value="GK1-3_metazoan-type"/>
</dbReference>
<evidence type="ECO:0000256" key="6">
    <source>
        <dbReference type="ARBA" id="ARBA00022777"/>
    </source>
</evidence>
<evidence type="ECO:0000256" key="10">
    <source>
        <dbReference type="RuleBase" id="RU003733"/>
    </source>
</evidence>
<dbReference type="EMBL" id="JAEVFJ010000006">
    <property type="protein sequence ID" value="KAH8103848.1"/>
    <property type="molecule type" value="Genomic_DNA"/>
</dbReference>
<dbReference type="InterPro" id="IPR000577">
    <property type="entry name" value="Carb_kinase_FGGY"/>
</dbReference>
<evidence type="ECO:0000256" key="9">
    <source>
        <dbReference type="ARBA" id="ARBA00043149"/>
    </source>
</evidence>
<keyword evidence="4 10" id="KW-0808">Transferase</keyword>
<evidence type="ECO:0000256" key="4">
    <source>
        <dbReference type="ARBA" id="ARBA00022679"/>
    </source>
</evidence>
<keyword evidence="6 10" id="KW-0418">Kinase</keyword>
<evidence type="ECO:0000259" key="11">
    <source>
        <dbReference type="Pfam" id="PF00370"/>
    </source>
</evidence>
<dbReference type="GO" id="GO:0005739">
    <property type="term" value="C:mitochondrion"/>
    <property type="evidence" value="ECO:0007669"/>
    <property type="project" value="TreeGrafter"/>
</dbReference>
<dbReference type="GO" id="GO:0019563">
    <property type="term" value="P:glycerol catabolic process"/>
    <property type="evidence" value="ECO:0007669"/>
    <property type="project" value="UniProtKB-UniPathway"/>
</dbReference>
<dbReference type="Proteomes" id="UP000813824">
    <property type="component" value="Unassembled WGS sequence"/>
</dbReference>
<feature type="domain" description="Carbohydrate kinase FGGY C-terminal" evidence="12">
    <location>
        <begin position="284"/>
        <end position="474"/>
    </location>
</feature>
<name>A0A8K0XSK1_9AGAR</name>
<evidence type="ECO:0000256" key="8">
    <source>
        <dbReference type="ARBA" id="ARBA00022840"/>
    </source>
</evidence>
<dbReference type="EC" id="2.7.1.30" evidence="3"/>
<feature type="domain" description="Carbohydrate kinase FGGY N-terminal" evidence="11">
    <location>
        <begin position="12"/>
        <end position="274"/>
    </location>
</feature>
<dbReference type="GO" id="GO:0006641">
    <property type="term" value="P:triglyceride metabolic process"/>
    <property type="evidence" value="ECO:0007669"/>
    <property type="project" value="TreeGrafter"/>
</dbReference>
<dbReference type="Pfam" id="PF02782">
    <property type="entry name" value="FGGY_C"/>
    <property type="match status" value="1"/>
</dbReference>
<dbReference type="OrthoDB" id="5422795at2759"/>
<dbReference type="InterPro" id="IPR043129">
    <property type="entry name" value="ATPase_NBD"/>
</dbReference>
<dbReference type="GO" id="GO:0005524">
    <property type="term" value="F:ATP binding"/>
    <property type="evidence" value="ECO:0007669"/>
    <property type="project" value="UniProtKB-KW"/>
</dbReference>
<dbReference type="PROSITE" id="PS00445">
    <property type="entry name" value="FGGY_KINASES_2"/>
    <property type="match status" value="1"/>
</dbReference>